<dbReference type="Gene3D" id="3.30.565.10">
    <property type="entry name" value="Histidine kinase-like ATPase, C-terminal domain"/>
    <property type="match status" value="1"/>
</dbReference>
<dbReference type="Proteomes" id="UP000602087">
    <property type="component" value="Unassembled WGS sequence"/>
</dbReference>
<accession>A0A934IDM3</accession>
<feature type="domain" description="Histidine kinase/HSP90-like ATPase" evidence="2">
    <location>
        <begin position="53"/>
        <end position="137"/>
    </location>
</feature>
<dbReference type="Pfam" id="PF13581">
    <property type="entry name" value="HATPase_c_2"/>
    <property type="match status" value="1"/>
</dbReference>
<dbReference type="PANTHER" id="PTHR35526:SF3">
    <property type="entry name" value="ANTI-SIGMA-F FACTOR RSBW"/>
    <property type="match status" value="1"/>
</dbReference>
<organism evidence="3 4">
    <name type="scientific">Sanguibacter suaedae</name>
    <dbReference type="NCBI Taxonomy" id="2795737"/>
    <lineage>
        <taxon>Bacteria</taxon>
        <taxon>Bacillati</taxon>
        <taxon>Actinomycetota</taxon>
        <taxon>Actinomycetes</taxon>
        <taxon>Micrococcales</taxon>
        <taxon>Sanguibacteraceae</taxon>
        <taxon>Sanguibacter</taxon>
    </lineage>
</organism>
<dbReference type="RefSeq" id="WP_198734482.1">
    <property type="nucleotide sequence ID" value="NZ_JAEINH010000012.1"/>
</dbReference>
<keyword evidence="1" id="KW-0808">Transferase</keyword>
<keyword evidence="1" id="KW-0418">Kinase</keyword>
<gene>
    <name evidence="3" type="ORF">JAV76_12890</name>
</gene>
<keyword evidence="4" id="KW-1185">Reference proteome</keyword>
<protein>
    <recommendedName>
        <fullName evidence="2">Histidine kinase/HSP90-like ATPase domain-containing protein</fullName>
    </recommendedName>
</protein>
<dbReference type="AlphaFoldDB" id="A0A934IDM3"/>
<proteinExistence type="predicted"/>
<dbReference type="CDD" id="cd16936">
    <property type="entry name" value="HATPase_RsbW-like"/>
    <property type="match status" value="1"/>
</dbReference>
<evidence type="ECO:0000313" key="4">
    <source>
        <dbReference type="Proteomes" id="UP000602087"/>
    </source>
</evidence>
<evidence type="ECO:0000313" key="3">
    <source>
        <dbReference type="EMBL" id="MBI9115911.1"/>
    </source>
</evidence>
<reference evidence="3" key="1">
    <citation type="submission" date="2020-12" db="EMBL/GenBank/DDBJ databases">
        <title>Sanguibacter suaedae sp. nov., isolated from Suaeda aralocaspica.</title>
        <authorList>
            <person name="Ma Q."/>
        </authorList>
    </citation>
    <scope>NUCLEOTIDE SEQUENCE</scope>
    <source>
        <strain evidence="3">YZGR15</strain>
    </source>
</reference>
<dbReference type="PANTHER" id="PTHR35526">
    <property type="entry name" value="ANTI-SIGMA-F FACTOR RSBW-RELATED"/>
    <property type="match status" value="1"/>
</dbReference>
<dbReference type="SUPFAM" id="SSF55874">
    <property type="entry name" value="ATPase domain of HSP90 chaperone/DNA topoisomerase II/histidine kinase"/>
    <property type="match status" value="1"/>
</dbReference>
<name>A0A934IDM3_9MICO</name>
<sequence length="159" mass="17437">MSELKATRPPERFGQRSTWVLDSTDGLARLRGSLYEELTGTSWSKGSSLDEVPEKMVLVVSELATNALRHGKPPTIVTLMSDGTEYLLDVADHDTESIPALAAARLPGEGGFGLLLAQRLAIDVGWYVTDRTKHIWARFPANEAVNALDRNPLHQRAEG</sequence>
<comment type="caution">
    <text evidence="3">The sequence shown here is derived from an EMBL/GenBank/DDBJ whole genome shotgun (WGS) entry which is preliminary data.</text>
</comment>
<dbReference type="EMBL" id="JAEINH010000012">
    <property type="protein sequence ID" value="MBI9115911.1"/>
    <property type="molecule type" value="Genomic_DNA"/>
</dbReference>
<keyword evidence="1" id="KW-0723">Serine/threonine-protein kinase</keyword>
<dbReference type="InterPro" id="IPR050267">
    <property type="entry name" value="Anti-sigma-factor_SerPK"/>
</dbReference>
<dbReference type="GO" id="GO:0004674">
    <property type="term" value="F:protein serine/threonine kinase activity"/>
    <property type="evidence" value="ECO:0007669"/>
    <property type="project" value="UniProtKB-KW"/>
</dbReference>
<dbReference type="InterPro" id="IPR003594">
    <property type="entry name" value="HATPase_dom"/>
</dbReference>
<evidence type="ECO:0000256" key="1">
    <source>
        <dbReference type="ARBA" id="ARBA00022527"/>
    </source>
</evidence>
<dbReference type="InterPro" id="IPR036890">
    <property type="entry name" value="HATPase_C_sf"/>
</dbReference>
<evidence type="ECO:0000259" key="2">
    <source>
        <dbReference type="Pfam" id="PF13581"/>
    </source>
</evidence>